<dbReference type="GO" id="GO:0030089">
    <property type="term" value="C:phycobilisome"/>
    <property type="evidence" value="ECO:0007669"/>
    <property type="project" value="UniProtKB-UniRule"/>
</dbReference>
<evidence type="ECO:0000256" key="2">
    <source>
        <dbReference type="ARBA" id="ARBA00022549"/>
    </source>
</evidence>
<dbReference type="InterPro" id="IPR038255">
    <property type="entry name" value="PBS_linker_sf"/>
</dbReference>
<evidence type="ECO:0000256" key="4">
    <source>
        <dbReference type="ARBA" id="ARBA00023078"/>
    </source>
</evidence>
<feature type="transmembrane region" description="Helical" evidence="7">
    <location>
        <begin position="214"/>
        <end position="234"/>
    </location>
</feature>
<reference evidence="9" key="1">
    <citation type="submission" date="2022-12" db="EMBL/GenBank/DDBJ databases">
        <title>Polyphasic identification of a Novel Hot-Spring Cyanobacterium Ocullathermofonsia sinensis gen nov. sp. nov. and Genomic Insights on its Adaptations to the Thermal Habitat.</title>
        <authorList>
            <person name="Daroch M."/>
            <person name="Tang J."/>
            <person name="Jiang Y."/>
        </authorList>
    </citation>
    <scope>NUCLEOTIDE SEQUENCE</scope>
    <source>
        <strain evidence="9">PKUAC-SCTA174</strain>
    </source>
</reference>
<proteinExistence type="inferred from homology"/>
<keyword evidence="10" id="KW-1185">Reference proteome</keyword>
<gene>
    <name evidence="9" type="ORF">OXH18_17635</name>
</gene>
<dbReference type="PANTHER" id="PTHR34011">
    <property type="entry name" value="PHYCOBILISOME 32.1 KDA LINKER POLYPEPTIDE, PHYCOCYANIN-ASSOCIATED, ROD 2-RELATED"/>
    <property type="match status" value="1"/>
</dbReference>
<dbReference type="Gene3D" id="1.10.3130.20">
    <property type="entry name" value="Phycobilisome linker domain"/>
    <property type="match status" value="1"/>
</dbReference>
<evidence type="ECO:0000256" key="1">
    <source>
        <dbReference type="ARBA" id="ARBA00004308"/>
    </source>
</evidence>
<organism evidence="9 10">
    <name type="scientific">Thermocoleostomius sinensis A174</name>
    <dbReference type="NCBI Taxonomy" id="2016057"/>
    <lineage>
        <taxon>Bacteria</taxon>
        <taxon>Bacillati</taxon>
        <taxon>Cyanobacteriota</taxon>
        <taxon>Cyanophyceae</taxon>
        <taxon>Oculatellales</taxon>
        <taxon>Oculatellaceae</taxon>
        <taxon>Thermocoleostomius</taxon>
    </lineage>
</organism>
<feature type="domain" description="PBS-linker" evidence="8">
    <location>
        <begin position="11"/>
        <end position="190"/>
    </location>
</feature>
<dbReference type="Proteomes" id="UP001163152">
    <property type="component" value="Chromosome"/>
</dbReference>
<comment type="similarity">
    <text evidence="6">Belongs to the phycobilisome linker protein family.</text>
</comment>
<keyword evidence="2" id="KW-0042">Antenna complex</keyword>
<dbReference type="RefSeq" id="WP_268608460.1">
    <property type="nucleotide sequence ID" value="NZ_CP113797.1"/>
</dbReference>
<evidence type="ECO:0000313" key="10">
    <source>
        <dbReference type="Proteomes" id="UP001163152"/>
    </source>
</evidence>
<keyword evidence="7" id="KW-0812">Transmembrane</keyword>
<evidence type="ECO:0000259" key="8">
    <source>
        <dbReference type="PROSITE" id="PS51445"/>
    </source>
</evidence>
<evidence type="ECO:0000256" key="3">
    <source>
        <dbReference type="ARBA" id="ARBA00022738"/>
    </source>
</evidence>
<accession>A0A9E9C688</accession>
<evidence type="ECO:0000313" key="9">
    <source>
        <dbReference type="EMBL" id="WAL58984.1"/>
    </source>
</evidence>
<dbReference type="Pfam" id="PF00427">
    <property type="entry name" value="PBS_linker_poly"/>
    <property type="match status" value="1"/>
</dbReference>
<dbReference type="GO" id="GO:0012505">
    <property type="term" value="C:endomembrane system"/>
    <property type="evidence" value="ECO:0007669"/>
    <property type="project" value="UniProtKB-SubCell"/>
</dbReference>
<name>A0A9E9C688_9CYAN</name>
<protein>
    <submittedName>
        <fullName evidence="9">Phycobilisome rod-core linker polypeptide</fullName>
    </submittedName>
</protein>
<dbReference type="PROSITE" id="PS51445">
    <property type="entry name" value="PBS_LINKER"/>
    <property type="match status" value="1"/>
</dbReference>
<comment type="subcellular location">
    <subcellularLocation>
        <location evidence="1">Endomembrane system</location>
    </subcellularLocation>
</comment>
<dbReference type="GO" id="GO:0015979">
    <property type="term" value="P:photosynthesis"/>
    <property type="evidence" value="ECO:0007669"/>
    <property type="project" value="InterPro"/>
</dbReference>
<evidence type="ECO:0000256" key="7">
    <source>
        <dbReference type="SAM" id="Phobius"/>
    </source>
</evidence>
<sequence length="237" mass="27701">MSLPLLAYSLSSQNQRVNSYEIPGDEHPRMYTTDNSPKTTEMDSIIWACYRQIFNEQQIIHHHRQIALESQLRCGQITVRDFIRGLALSDSFRKLNYEVNNNYRFVEMCIQRILGRNVYNQREKFAWSTVLATKGLGGFIDRLINSDEYLENFGETIVPYQRRRILPQRPQGELPFARMARYDGYHLEQLQQLGHWRPFGNGVVDRSTEVYRRVLFAVPMLSIVALITTIILIASPK</sequence>
<dbReference type="KEGG" id="tsin:OXH18_17635"/>
<dbReference type="AlphaFoldDB" id="A0A9E9C688"/>
<evidence type="ECO:0000256" key="6">
    <source>
        <dbReference type="PROSITE-ProRule" id="PRU00775"/>
    </source>
</evidence>
<keyword evidence="3 6" id="KW-0605">Phycobilisome</keyword>
<keyword evidence="5 7" id="KW-0472">Membrane</keyword>
<keyword evidence="7" id="KW-1133">Transmembrane helix</keyword>
<evidence type="ECO:0000256" key="5">
    <source>
        <dbReference type="ARBA" id="ARBA00023136"/>
    </source>
</evidence>
<dbReference type="EMBL" id="CP113797">
    <property type="protein sequence ID" value="WAL58984.1"/>
    <property type="molecule type" value="Genomic_DNA"/>
</dbReference>
<dbReference type="InterPro" id="IPR001297">
    <property type="entry name" value="PBS_linker_dom"/>
</dbReference>
<keyword evidence="4" id="KW-0793">Thylakoid</keyword>